<dbReference type="AlphaFoldDB" id="A0A6C0EJ12"/>
<organism evidence="1">
    <name type="scientific">viral metagenome</name>
    <dbReference type="NCBI Taxonomy" id="1070528"/>
    <lineage>
        <taxon>unclassified sequences</taxon>
        <taxon>metagenomes</taxon>
        <taxon>organismal metagenomes</taxon>
    </lineage>
</organism>
<protein>
    <recommendedName>
        <fullName evidence="2">Glutamine--fructose-6-phosphate transaminase (isomerizing)</fullName>
    </recommendedName>
</protein>
<dbReference type="GO" id="GO:0004360">
    <property type="term" value="F:glutamine-fructose-6-phosphate transaminase (isomerizing) activity"/>
    <property type="evidence" value="ECO:0007669"/>
    <property type="project" value="TreeGrafter"/>
</dbReference>
<dbReference type="GO" id="GO:0006047">
    <property type="term" value="P:UDP-N-acetylglucosamine metabolic process"/>
    <property type="evidence" value="ECO:0007669"/>
    <property type="project" value="TreeGrafter"/>
</dbReference>
<proteinExistence type="predicted"/>
<dbReference type="SUPFAM" id="SSF53697">
    <property type="entry name" value="SIS domain"/>
    <property type="match status" value="1"/>
</dbReference>
<dbReference type="PANTHER" id="PTHR10937:SF0">
    <property type="entry name" value="GLUTAMINE--FRUCTOSE-6-PHOSPHATE TRANSAMINASE (ISOMERIZING)"/>
    <property type="match status" value="1"/>
</dbReference>
<dbReference type="GO" id="GO:0097367">
    <property type="term" value="F:carbohydrate derivative binding"/>
    <property type="evidence" value="ECO:0007669"/>
    <property type="project" value="InterPro"/>
</dbReference>
<dbReference type="Gene3D" id="3.40.50.10490">
    <property type="entry name" value="Glucose-6-phosphate isomerase like protein, domain 1"/>
    <property type="match status" value="1"/>
</dbReference>
<evidence type="ECO:0008006" key="2">
    <source>
        <dbReference type="Google" id="ProtNLM"/>
    </source>
</evidence>
<reference evidence="1" key="1">
    <citation type="journal article" date="2020" name="Nature">
        <title>Giant virus diversity and host interactions through global metagenomics.</title>
        <authorList>
            <person name="Schulz F."/>
            <person name="Roux S."/>
            <person name="Paez-Espino D."/>
            <person name="Jungbluth S."/>
            <person name="Walsh D.A."/>
            <person name="Denef V.J."/>
            <person name="McMahon K.D."/>
            <person name="Konstantinidis K.T."/>
            <person name="Eloe-Fadrosh E.A."/>
            <person name="Kyrpides N.C."/>
            <person name="Woyke T."/>
        </authorList>
    </citation>
    <scope>NUCLEOTIDE SEQUENCE</scope>
    <source>
        <strain evidence="1">GVMAG-M-3300001351-8</strain>
    </source>
</reference>
<dbReference type="PANTHER" id="PTHR10937">
    <property type="entry name" value="GLUCOSAMINE--FRUCTOSE-6-PHOSPHATE AMINOTRANSFERASE, ISOMERIZING"/>
    <property type="match status" value="1"/>
</dbReference>
<evidence type="ECO:0000313" key="1">
    <source>
        <dbReference type="EMBL" id="QHT29017.1"/>
    </source>
</evidence>
<dbReference type="GO" id="GO:0006002">
    <property type="term" value="P:fructose 6-phosphate metabolic process"/>
    <property type="evidence" value="ECO:0007669"/>
    <property type="project" value="TreeGrafter"/>
</dbReference>
<dbReference type="EMBL" id="MN738867">
    <property type="protein sequence ID" value="QHT29017.1"/>
    <property type="molecule type" value="Genomic_DNA"/>
</dbReference>
<sequence length="74" mass="8372">MNIYEQLKSREANILLITDNNNCPHKNKLILPKNDTYANLLCVIPLQLLAYKLSIVKGINPDKPKNLAKVVTVE</sequence>
<name>A0A6C0EJ12_9ZZZZ</name>
<dbReference type="InterPro" id="IPR046348">
    <property type="entry name" value="SIS_dom_sf"/>
</dbReference>
<accession>A0A6C0EJ12</accession>
<dbReference type="GO" id="GO:0006487">
    <property type="term" value="P:protein N-linked glycosylation"/>
    <property type="evidence" value="ECO:0007669"/>
    <property type="project" value="TreeGrafter"/>
</dbReference>